<keyword evidence="8 9" id="KW-0012">Acyltransferase</keyword>
<keyword evidence="7 9" id="KW-0472">Membrane</keyword>
<evidence type="ECO:0000256" key="9">
    <source>
        <dbReference type="PIRNR" id="PIRNR000439"/>
    </source>
</evidence>
<evidence type="ECO:0000256" key="8">
    <source>
        <dbReference type="ARBA" id="ARBA00023315"/>
    </source>
</evidence>
<comment type="similarity">
    <text evidence="2 9">Belongs to the membrane-bound acyltransferase family. Sterol o-acyltransferase subfamily.</text>
</comment>
<dbReference type="InterPro" id="IPR004299">
    <property type="entry name" value="MBOAT_fam"/>
</dbReference>
<dbReference type="PANTHER" id="PTHR10408">
    <property type="entry name" value="STEROL O-ACYLTRANSFERASE"/>
    <property type="match status" value="1"/>
</dbReference>
<evidence type="ECO:0000256" key="6">
    <source>
        <dbReference type="ARBA" id="ARBA00022989"/>
    </source>
</evidence>
<feature type="transmembrane region" description="Helical" evidence="11">
    <location>
        <begin position="360"/>
        <end position="378"/>
    </location>
</feature>
<evidence type="ECO:0000313" key="12">
    <source>
        <dbReference type="EMBL" id="JAV94309.1"/>
    </source>
</evidence>
<dbReference type="GO" id="GO:0008374">
    <property type="term" value="F:O-acyltransferase activity"/>
    <property type="evidence" value="ECO:0007669"/>
    <property type="project" value="InterPro"/>
</dbReference>
<comment type="subcellular location">
    <subcellularLocation>
        <location evidence="1 9">Endoplasmic reticulum membrane</location>
        <topology evidence="1 9">Multi-pass membrane protein</topology>
    </subcellularLocation>
</comment>
<dbReference type="PIRSF" id="PIRSF000439">
    <property type="entry name" value="Oat_ACAT_DAG_ARE"/>
    <property type="match status" value="1"/>
</dbReference>
<dbReference type="GeneID" id="116177750"/>
<dbReference type="RefSeq" id="XP_031352691.1">
    <property type="nucleotide sequence ID" value="XM_031496831.1"/>
</dbReference>
<keyword evidence="6 11" id="KW-1133">Transmembrane helix</keyword>
<feature type="active site" evidence="10">
    <location>
        <position position="350"/>
    </location>
</feature>
<reference evidence="12" key="1">
    <citation type="journal article" date="2016" name="Sci. Rep.">
        <title>Molecular characterization of firefly nuptial gifts: a multi-omics approach sheds light on postcopulatory sexual selection.</title>
        <authorList>
            <person name="Al-Wathiqui N."/>
            <person name="Fallon T.R."/>
            <person name="South A."/>
            <person name="Weng J.K."/>
            <person name="Lewis S.M."/>
        </authorList>
    </citation>
    <scope>NUCLEOTIDE SEQUENCE</scope>
</reference>
<keyword evidence="4 11" id="KW-0812">Transmembrane</keyword>
<proteinExistence type="inferred from homology"/>
<evidence type="ECO:0000256" key="2">
    <source>
        <dbReference type="ARBA" id="ARBA00009010"/>
    </source>
</evidence>
<dbReference type="Pfam" id="PF03062">
    <property type="entry name" value="MBOAT"/>
    <property type="match status" value="1"/>
</dbReference>
<organism evidence="12">
    <name type="scientific">Photinus pyralis</name>
    <name type="common">Common eastern firefly</name>
    <name type="synonym">Lampyris pyralis</name>
    <dbReference type="NCBI Taxonomy" id="7054"/>
    <lineage>
        <taxon>Eukaryota</taxon>
        <taxon>Metazoa</taxon>
        <taxon>Ecdysozoa</taxon>
        <taxon>Arthropoda</taxon>
        <taxon>Hexapoda</taxon>
        <taxon>Insecta</taxon>
        <taxon>Pterygota</taxon>
        <taxon>Neoptera</taxon>
        <taxon>Endopterygota</taxon>
        <taxon>Coleoptera</taxon>
        <taxon>Polyphaga</taxon>
        <taxon>Elateriformia</taxon>
        <taxon>Elateroidea</taxon>
        <taxon>Lampyridae</taxon>
        <taxon>Lampyrinae</taxon>
        <taxon>Photinus</taxon>
    </lineage>
</organism>
<accession>A0A1Y1N9A5</accession>
<dbReference type="GO" id="GO:0008203">
    <property type="term" value="P:cholesterol metabolic process"/>
    <property type="evidence" value="ECO:0007669"/>
    <property type="project" value="TreeGrafter"/>
</dbReference>
<feature type="transmembrane region" description="Helical" evidence="11">
    <location>
        <begin position="207"/>
        <end position="229"/>
    </location>
</feature>
<keyword evidence="3 9" id="KW-0808">Transferase</keyword>
<dbReference type="OrthoDB" id="10039049at2759"/>
<feature type="transmembrane region" description="Helical" evidence="11">
    <location>
        <begin position="36"/>
        <end position="54"/>
    </location>
</feature>
<protein>
    <recommendedName>
        <fullName evidence="9">O-acyltransferase</fullName>
    </recommendedName>
</protein>
<dbReference type="KEGG" id="ppyr:116177750"/>
<evidence type="ECO:0000256" key="3">
    <source>
        <dbReference type="ARBA" id="ARBA00022679"/>
    </source>
</evidence>
<evidence type="ECO:0000256" key="11">
    <source>
        <dbReference type="SAM" id="Phobius"/>
    </source>
</evidence>
<evidence type="ECO:0000256" key="4">
    <source>
        <dbReference type="ARBA" id="ARBA00022692"/>
    </source>
</evidence>
<evidence type="ECO:0000256" key="7">
    <source>
        <dbReference type="ARBA" id="ARBA00023136"/>
    </source>
</evidence>
<keyword evidence="5 9" id="KW-0256">Endoplasmic reticulum</keyword>
<dbReference type="InterPro" id="IPR014371">
    <property type="entry name" value="Oat_ACAT_DAG_ARE"/>
</dbReference>
<evidence type="ECO:0000256" key="5">
    <source>
        <dbReference type="ARBA" id="ARBA00022824"/>
    </source>
</evidence>
<dbReference type="PANTHER" id="PTHR10408:SF8">
    <property type="entry name" value="O-ACYLTRANSFERASE"/>
    <property type="match status" value="1"/>
</dbReference>
<evidence type="ECO:0000256" key="10">
    <source>
        <dbReference type="PIRSR" id="PIRSR000439-1"/>
    </source>
</evidence>
<feature type="transmembrane region" description="Helical" evidence="11">
    <location>
        <begin position="113"/>
        <end position="132"/>
    </location>
</feature>
<evidence type="ECO:0000256" key="1">
    <source>
        <dbReference type="ARBA" id="ARBA00004477"/>
    </source>
</evidence>
<name>A0A1Y1N9A5_PHOPY</name>
<dbReference type="GO" id="GO:0005789">
    <property type="term" value="C:endoplasmic reticulum membrane"/>
    <property type="evidence" value="ECO:0007669"/>
    <property type="project" value="UniProtKB-SubCell"/>
</dbReference>
<dbReference type="AlphaFoldDB" id="A0A1Y1N9A5"/>
<sequence>MKLKDKHAEGKNPAARDFKPRESLLTVLGRGKNFQFVLNLCFASCLSSVLSYALKDYEREGWPYCGTRLLRSAFAGLHVALLIWLYMFLSSLGVYFAFICWAHLRKQVQRKPLLDTTFASLYLLYTIALQYYATKMNLTSGLGVISSLALMMEMVRIVMKTHSFIRTNAPKCCNSDKSGPGPTFARYLYFHFAPTLLYKDVYPRSKCIRWGFIGSCFSEILIIVVLSSVLFENSYMYHLRDYGLRKYTFLEICTIAVQYFYLGYVTLFFAGYLFLHTYFNLTAEFLRFADRQFYEDWWTSVNLDDYFRKWNPIVYEWLYVFVYKECRDHFAPEKTQFARLLTLLLSGLYHDFIMCISCRLFMPFFTFGYGFIFLLRSLKGKRSLVVSYGIQVSMGFTIWTMEYYARQNCPRVQDGILDVLIPRFVYC</sequence>
<feature type="transmembrane region" description="Helical" evidence="11">
    <location>
        <begin position="74"/>
        <end position="101"/>
    </location>
</feature>
<dbReference type="EMBL" id="GEZM01009781">
    <property type="protein sequence ID" value="JAV94309.1"/>
    <property type="molecule type" value="Transcribed_RNA"/>
</dbReference>
<feature type="transmembrane region" description="Helical" evidence="11">
    <location>
        <begin position="249"/>
        <end position="275"/>
    </location>
</feature>